<evidence type="ECO:0000256" key="13">
    <source>
        <dbReference type="SAM" id="SignalP"/>
    </source>
</evidence>
<dbReference type="InterPro" id="IPR036890">
    <property type="entry name" value="HATPase_C_sf"/>
</dbReference>
<dbReference type="Pfam" id="PF00672">
    <property type="entry name" value="HAMP"/>
    <property type="match status" value="1"/>
</dbReference>
<comment type="catalytic activity">
    <reaction evidence="1">
        <text>ATP + protein L-histidine = ADP + protein N-phospho-L-histidine.</text>
        <dbReference type="EC" id="2.7.13.3"/>
    </reaction>
</comment>
<protein>
    <recommendedName>
        <fullName evidence="3">histidine kinase</fullName>
        <ecNumber evidence="3">2.7.13.3</ecNumber>
    </recommendedName>
</protein>
<dbReference type="Pfam" id="PF00512">
    <property type="entry name" value="HisKA"/>
    <property type="match status" value="1"/>
</dbReference>
<evidence type="ECO:0000256" key="2">
    <source>
        <dbReference type="ARBA" id="ARBA00004236"/>
    </source>
</evidence>
<dbReference type="SMART" id="SM00388">
    <property type="entry name" value="HisKA"/>
    <property type="match status" value="1"/>
</dbReference>
<keyword evidence="17" id="KW-1185">Reference proteome</keyword>
<dbReference type="PRINTS" id="PR00344">
    <property type="entry name" value="BCTRLSENSOR"/>
</dbReference>
<feature type="signal peptide" evidence="13">
    <location>
        <begin position="1"/>
        <end position="31"/>
    </location>
</feature>
<dbReference type="InterPro" id="IPR004358">
    <property type="entry name" value="Sig_transdc_His_kin-like_C"/>
</dbReference>
<keyword evidence="13" id="KW-0732">Signal</keyword>
<feature type="chain" id="PRO_5038339482" description="histidine kinase" evidence="13">
    <location>
        <begin position="32"/>
        <end position="480"/>
    </location>
</feature>
<evidence type="ECO:0000313" key="16">
    <source>
        <dbReference type="EMBL" id="ROR83328.1"/>
    </source>
</evidence>
<gene>
    <name evidence="16" type="ORF">EDD42_3439</name>
</gene>
<comment type="caution">
    <text evidence="16">The sequence shown here is derived from an EMBL/GenBank/DDBJ whole genome shotgun (WGS) entry which is preliminary data.</text>
</comment>
<keyword evidence="7 16" id="KW-0418">Kinase</keyword>
<keyword evidence="6 12" id="KW-0812">Transmembrane</keyword>
<feature type="domain" description="HAMP" evidence="15">
    <location>
        <begin position="189"/>
        <end position="248"/>
    </location>
</feature>
<evidence type="ECO:0000256" key="6">
    <source>
        <dbReference type="ARBA" id="ARBA00022692"/>
    </source>
</evidence>
<feature type="domain" description="Histidine kinase" evidence="14">
    <location>
        <begin position="256"/>
        <end position="476"/>
    </location>
</feature>
<evidence type="ECO:0000256" key="7">
    <source>
        <dbReference type="ARBA" id="ARBA00022777"/>
    </source>
</evidence>
<feature type="region of interest" description="Disordered" evidence="11">
    <location>
        <begin position="98"/>
        <end position="117"/>
    </location>
</feature>
<dbReference type="EC" id="2.7.13.3" evidence="3"/>
<evidence type="ECO:0000256" key="10">
    <source>
        <dbReference type="ARBA" id="ARBA00023136"/>
    </source>
</evidence>
<dbReference type="SMART" id="SM00304">
    <property type="entry name" value="HAMP"/>
    <property type="match status" value="1"/>
</dbReference>
<accession>A0A3N2C735</accession>
<dbReference type="InterPro" id="IPR003594">
    <property type="entry name" value="HATPase_dom"/>
</dbReference>
<keyword evidence="8 12" id="KW-1133">Transmembrane helix</keyword>
<dbReference type="InterPro" id="IPR036097">
    <property type="entry name" value="HisK_dim/P_sf"/>
</dbReference>
<dbReference type="GO" id="GO:0005886">
    <property type="term" value="C:plasma membrane"/>
    <property type="evidence" value="ECO:0007669"/>
    <property type="project" value="UniProtKB-SubCell"/>
</dbReference>
<evidence type="ECO:0000256" key="9">
    <source>
        <dbReference type="ARBA" id="ARBA00023012"/>
    </source>
</evidence>
<dbReference type="AlphaFoldDB" id="A0A3N2C735"/>
<dbReference type="Proteomes" id="UP000266915">
    <property type="component" value="Unassembled WGS sequence"/>
</dbReference>
<evidence type="ECO:0000259" key="14">
    <source>
        <dbReference type="PROSITE" id="PS50109"/>
    </source>
</evidence>
<dbReference type="SMART" id="SM00387">
    <property type="entry name" value="HATPase_c"/>
    <property type="match status" value="1"/>
</dbReference>
<feature type="transmembrane region" description="Helical" evidence="12">
    <location>
        <begin position="168"/>
        <end position="192"/>
    </location>
</feature>
<dbReference type="RefSeq" id="WP_085511177.1">
    <property type="nucleotide sequence ID" value="NZ_FXAP01000002.1"/>
</dbReference>
<evidence type="ECO:0000256" key="12">
    <source>
        <dbReference type="SAM" id="Phobius"/>
    </source>
</evidence>
<evidence type="ECO:0000256" key="1">
    <source>
        <dbReference type="ARBA" id="ARBA00000085"/>
    </source>
</evidence>
<keyword evidence="10 12" id="KW-0472">Membrane</keyword>
<evidence type="ECO:0000256" key="8">
    <source>
        <dbReference type="ARBA" id="ARBA00022989"/>
    </source>
</evidence>
<evidence type="ECO:0000313" key="17">
    <source>
        <dbReference type="Proteomes" id="UP000266915"/>
    </source>
</evidence>
<dbReference type="InterPro" id="IPR050428">
    <property type="entry name" value="TCS_sensor_his_kinase"/>
</dbReference>
<proteinExistence type="predicted"/>
<sequence>MRRLRALSIRARITLGSVLVAAVLVSAAAFAMHQQLEQIVHDSEVTLAEGDLASFAADIRANPSEAPDDPAAGILVSVRAPDGSVPVDTMPHDIREVLQGTDGRGGPDDAGREGTTVASDGVSTVVTDERVRFTVVGERVSTPDGEWQLWAARSGAGSDLTVEALDRALLIGAAVLVVVFGVAAWALATAALRPVNRMRRTAESLGTSSAAGPDVSEDLLPVGPAEDELAQLARTLNAFISRTRAGAAREREMVSAASHELRTPIAVLTTQLELAHRSFGDADALEQVVREAQGSLHRLAQLAANLLELSRLDAHPIDERATTARALESEVMEAVDRGRLLTGPDGPAIEFSVDLVDDAATVGLSSTAFSRVLDNLLANAISATPPAGSVRLGLRQTDHDLVLTVTDTGRGFPDAFVPHAFERFSRPDEARDAASGGSGLGLALVAAIARSAGGTARIDPETTQGAAVVVALPVVHAPNM</sequence>
<evidence type="ECO:0000256" key="11">
    <source>
        <dbReference type="SAM" id="MobiDB-lite"/>
    </source>
</evidence>
<dbReference type="PANTHER" id="PTHR45436">
    <property type="entry name" value="SENSOR HISTIDINE KINASE YKOH"/>
    <property type="match status" value="1"/>
</dbReference>
<keyword evidence="5" id="KW-0808">Transferase</keyword>
<dbReference type="PROSITE" id="PS50885">
    <property type="entry name" value="HAMP"/>
    <property type="match status" value="1"/>
</dbReference>
<evidence type="ECO:0000256" key="5">
    <source>
        <dbReference type="ARBA" id="ARBA00022679"/>
    </source>
</evidence>
<evidence type="ECO:0000256" key="3">
    <source>
        <dbReference type="ARBA" id="ARBA00012438"/>
    </source>
</evidence>
<evidence type="ECO:0000259" key="15">
    <source>
        <dbReference type="PROSITE" id="PS50885"/>
    </source>
</evidence>
<reference evidence="16 17" key="1">
    <citation type="submission" date="2018-11" db="EMBL/GenBank/DDBJ databases">
        <title>Sequencing the genomes of 1000 actinobacteria strains.</title>
        <authorList>
            <person name="Klenk H.-P."/>
        </authorList>
    </citation>
    <scope>NUCLEOTIDE SEQUENCE [LARGE SCALE GENOMIC DNA]</scope>
    <source>
        <strain evidence="16 17">DSM 14012</strain>
    </source>
</reference>
<dbReference type="InterPro" id="IPR003660">
    <property type="entry name" value="HAMP_dom"/>
</dbReference>
<dbReference type="PROSITE" id="PS50109">
    <property type="entry name" value="HIS_KIN"/>
    <property type="match status" value="1"/>
</dbReference>
<dbReference type="GO" id="GO:0000155">
    <property type="term" value="F:phosphorelay sensor kinase activity"/>
    <property type="evidence" value="ECO:0007669"/>
    <property type="project" value="InterPro"/>
</dbReference>
<dbReference type="SUPFAM" id="SSF47384">
    <property type="entry name" value="Homodimeric domain of signal transducing histidine kinase"/>
    <property type="match status" value="1"/>
</dbReference>
<dbReference type="Gene3D" id="3.30.565.10">
    <property type="entry name" value="Histidine kinase-like ATPase, C-terminal domain"/>
    <property type="match status" value="1"/>
</dbReference>
<dbReference type="PANTHER" id="PTHR45436:SF5">
    <property type="entry name" value="SENSOR HISTIDINE KINASE TRCS"/>
    <property type="match status" value="1"/>
</dbReference>
<dbReference type="Pfam" id="PF02518">
    <property type="entry name" value="HATPase_c"/>
    <property type="match status" value="1"/>
</dbReference>
<dbReference type="InterPro" id="IPR005467">
    <property type="entry name" value="His_kinase_dom"/>
</dbReference>
<dbReference type="Gene3D" id="6.10.340.10">
    <property type="match status" value="1"/>
</dbReference>
<dbReference type="CDD" id="cd00082">
    <property type="entry name" value="HisKA"/>
    <property type="match status" value="1"/>
</dbReference>
<name>A0A3N2C735_9MICO</name>
<dbReference type="EMBL" id="RKHL01000001">
    <property type="protein sequence ID" value="ROR83328.1"/>
    <property type="molecule type" value="Genomic_DNA"/>
</dbReference>
<dbReference type="Gene3D" id="1.10.287.130">
    <property type="match status" value="1"/>
</dbReference>
<dbReference type="SUPFAM" id="SSF55874">
    <property type="entry name" value="ATPase domain of HSP90 chaperone/DNA topoisomerase II/histidine kinase"/>
    <property type="match status" value="1"/>
</dbReference>
<dbReference type="InterPro" id="IPR003661">
    <property type="entry name" value="HisK_dim/P_dom"/>
</dbReference>
<evidence type="ECO:0000256" key="4">
    <source>
        <dbReference type="ARBA" id="ARBA00022553"/>
    </source>
</evidence>
<keyword evidence="9" id="KW-0902">Two-component regulatory system</keyword>
<keyword evidence="4" id="KW-0597">Phosphoprotein</keyword>
<comment type="subcellular location">
    <subcellularLocation>
        <location evidence="2">Cell membrane</location>
    </subcellularLocation>
</comment>
<organism evidence="16 17">
    <name type="scientific">Plantibacter flavus</name>
    <dbReference type="NCBI Taxonomy" id="150123"/>
    <lineage>
        <taxon>Bacteria</taxon>
        <taxon>Bacillati</taxon>
        <taxon>Actinomycetota</taxon>
        <taxon>Actinomycetes</taxon>
        <taxon>Micrococcales</taxon>
        <taxon>Microbacteriaceae</taxon>
        <taxon>Plantibacter</taxon>
    </lineage>
</organism>